<dbReference type="GeneTree" id="ENSGT01150000288946"/>
<protein>
    <submittedName>
        <fullName evidence="1">Uncharacterized protein</fullName>
    </submittedName>
</protein>
<proteinExistence type="predicted"/>
<organism evidence="1">
    <name type="scientific">Xenopus tropicalis</name>
    <name type="common">Western clawed frog</name>
    <name type="synonym">Silurana tropicalis</name>
    <dbReference type="NCBI Taxonomy" id="8364"/>
    <lineage>
        <taxon>Eukaryota</taxon>
        <taxon>Metazoa</taxon>
        <taxon>Chordata</taxon>
        <taxon>Craniata</taxon>
        <taxon>Vertebrata</taxon>
        <taxon>Euteleostomi</taxon>
        <taxon>Amphibia</taxon>
        <taxon>Batrachia</taxon>
        <taxon>Anura</taxon>
        <taxon>Pipoidea</taxon>
        <taxon>Pipidae</taxon>
        <taxon>Xenopodinae</taxon>
        <taxon>Xenopus</taxon>
        <taxon>Silurana</taxon>
    </lineage>
</organism>
<accession>A0A6I8S284</accession>
<dbReference type="InParanoid" id="A0A6I8S284"/>
<reference evidence="1" key="1">
    <citation type="journal article" date="2010" name="Science">
        <title>The genome of the Western clawed frog Xenopus tropicalis.</title>
        <authorList>
            <person name="Hellsten U."/>
            <person name="Harland R.M."/>
            <person name="Gilchrist M.J."/>
            <person name="Hendrix D."/>
            <person name="Jurka J."/>
            <person name="Kapitonov V."/>
            <person name="Ovcharenko I."/>
            <person name="Putnam N.H."/>
            <person name="Shu S."/>
            <person name="Taher L."/>
            <person name="Blitz I.L."/>
            <person name="Blumberg B."/>
            <person name="Dichmann D.S."/>
            <person name="Dubchak I."/>
            <person name="Amaya E."/>
            <person name="Detter J.C."/>
            <person name="Fletcher R."/>
            <person name="Gerhard D.S."/>
            <person name="Goodstein D."/>
            <person name="Graves T."/>
            <person name="Grigoriev I.V."/>
            <person name="Grimwood J."/>
            <person name="Kawashima T."/>
            <person name="Lindquist E."/>
            <person name="Lucas S.M."/>
            <person name="Mead P.E."/>
            <person name="Mitros T."/>
            <person name="Ogino H."/>
            <person name="Ohta Y."/>
            <person name="Poliakov A.V."/>
            <person name="Pollet N."/>
            <person name="Robert J."/>
            <person name="Salamov A."/>
            <person name="Sater A.K."/>
            <person name="Schmutz J."/>
            <person name="Terry A."/>
            <person name="Vize P.D."/>
            <person name="Warren W.C."/>
            <person name="Wells D."/>
            <person name="Wills A."/>
            <person name="Wilson R.K."/>
            <person name="Zimmerman L.B."/>
            <person name="Zorn A.M."/>
            <person name="Grainger R."/>
            <person name="Grammer T."/>
            <person name="Khokha M.K."/>
            <person name="Richardson P.M."/>
            <person name="Rokhsar D.S."/>
        </authorList>
    </citation>
    <scope>NUCLEOTIDE SEQUENCE [LARGE SCALE GENOMIC DNA]</scope>
    <source>
        <strain evidence="1">Nigerian</strain>
    </source>
</reference>
<name>A0A6I8S284_XENTR</name>
<reference evidence="1" key="2">
    <citation type="submission" date="2020-05" db="UniProtKB">
        <authorList>
            <consortium name="Ensembl"/>
        </authorList>
    </citation>
    <scope>IDENTIFICATION</scope>
</reference>
<dbReference type="Ensembl" id="ENSXETT00000082584">
    <property type="protein sequence ID" value="ENSXETP00000086867"/>
    <property type="gene ID" value="ENSXETG00000040993"/>
</dbReference>
<dbReference type="AlphaFoldDB" id="A0A6I8S284"/>
<sequence length="158" mass="16931">LYSVVLLKPSGPSYERKMTAFHICLRSNHFVSLAQKFCRSAESRAGNLILQHITHVCPTGTHVCPTGTHVCPTGTHVCPTGTHVCPTGTHVCPTGTHVCPTGTHVCPTLTHVYPTGTHVCPTHSLTYSQPPYTIQLFTSQTAFTTLCGNPGAMPGPER</sequence>
<evidence type="ECO:0000313" key="1">
    <source>
        <dbReference type="Ensembl" id="ENSXETP00000086867"/>
    </source>
</evidence>